<dbReference type="GO" id="GO:0035556">
    <property type="term" value="P:intracellular signal transduction"/>
    <property type="evidence" value="ECO:0007669"/>
    <property type="project" value="TreeGrafter"/>
</dbReference>
<organism evidence="18">
    <name type="scientific">Hydra vulgaris</name>
    <name type="common">Hydra</name>
    <name type="synonym">Hydra attenuata</name>
    <dbReference type="NCBI Taxonomy" id="6087"/>
    <lineage>
        <taxon>Eukaryota</taxon>
        <taxon>Metazoa</taxon>
        <taxon>Cnidaria</taxon>
        <taxon>Hydrozoa</taxon>
        <taxon>Hydroidolina</taxon>
        <taxon>Anthoathecata</taxon>
        <taxon>Aplanulata</taxon>
        <taxon>Hydridae</taxon>
        <taxon>Hydra</taxon>
    </lineage>
</organism>
<evidence type="ECO:0000256" key="10">
    <source>
        <dbReference type="ARBA" id="ARBA00022777"/>
    </source>
</evidence>
<reference evidence="18" key="1">
    <citation type="journal article" date="2013" name="Genome Biol. Evol.">
        <title>Punctuated emergences of genetic and phenotypic innovations in eumetazoan, bilaterian, euteleostome, and hominidae ancestors.</title>
        <authorList>
            <person name="Wenger Y."/>
            <person name="Galliot B."/>
        </authorList>
    </citation>
    <scope>NUCLEOTIDE SEQUENCE</scope>
    <source>
        <tissue evidence="18">Whole animals</tissue>
    </source>
</reference>
<dbReference type="FunFam" id="1.10.510.10:FF:000154">
    <property type="entry name" value="Serine/threonine-protein kinase SIK2"/>
    <property type="match status" value="1"/>
</dbReference>
<evidence type="ECO:0000256" key="13">
    <source>
        <dbReference type="ARBA" id="ARBA00047899"/>
    </source>
</evidence>
<dbReference type="Gene3D" id="1.10.510.10">
    <property type="entry name" value="Transferase(Phosphotransferase) domain 1"/>
    <property type="match status" value="1"/>
</dbReference>
<evidence type="ECO:0000256" key="3">
    <source>
        <dbReference type="ARBA" id="ARBA00012513"/>
    </source>
</evidence>
<dbReference type="AlphaFoldDB" id="T2M5W2"/>
<evidence type="ECO:0000256" key="11">
    <source>
        <dbReference type="ARBA" id="ARBA00022840"/>
    </source>
</evidence>
<evidence type="ECO:0000256" key="7">
    <source>
        <dbReference type="ARBA" id="ARBA00022679"/>
    </source>
</evidence>
<evidence type="ECO:0000256" key="4">
    <source>
        <dbReference type="ARBA" id="ARBA00022490"/>
    </source>
</evidence>
<keyword evidence="4" id="KW-0963">Cytoplasm</keyword>
<dbReference type="OrthoDB" id="193931at2759"/>
<dbReference type="InterPro" id="IPR000719">
    <property type="entry name" value="Prot_kinase_dom"/>
</dbReference>
<evidence type="ECO:0000313" key="18">
    <source>
        <dbReference type="EMBL" id="CDG67451.1"/>
    </source>
</evidence>
<dbReference type="InterPro" id="IPR011009">
    <property type="entry name" value="Kinase-like_dom_sf"/>
</dbReference>
<evidence type="ECO:0000256" key="9">
    <source>
        <dbReference type="ARBA" id="ARBA00022741"/>
    </source>
</evidence>
<dbReference type="CDD" id="cd14338">
    <property type="entry name" value="UBA_SIK"/>
    <property type="match status" value="1"/>
</dbReference>
<evidence type="ECO:0000256" key="8">
    <source>
        <dbReference type="ARBA" id="ARBA00022723"/>
    </source>
</evidence>
<evidence type="ECO:0000256" key="2">
    <source>
        <dbReference type="ARBA" id="ARBA00004496"/>
    </source>
</evidence>
<dbReference type="SUPFAM" id="SSF56112">
    <property type="entry name" value="Protein kinase-like (PK-like)"/>
    <property type="match status" value="1"/>
</dbReference>
<feature type="domain" description="Protein kinase" evidence="17">
    <location>
        <begin position="83"/>
        <end position="334"/>
    </location>
</feature>
<dbReference type="InterPro" id="IPR017441">
    <property type="entry name" value="Protein_kinase_ATP_BS"/>
</dbReference>
<dbReference type="PROSITE" id="PS00107">
    <property type="entry name" value="PROTEIN_KINASE_ATP"/>
    <property type="match status" value="1"/>
</dbReference>
<dbReference type="GO" id="GO:0005524">
    <property type="term" value="F:ATP binding"/>
    <property type="evidence" value="ECO:0007669"/>
    <property type="project" value="UniProtKB-UniRule"/>
</dbReference>
<keyword evidence="12" id="KW-0460">Magnesium</keyword>
<gene>
    <name evidence="18" type="primary">SIK2</name>
</gene>
<dbReference type="Pfam" id="PF00069">
    <property type="entry name" value="Pkinase"/>
    <property type="match status" value="1"/>
</dbReference>
<dbReference type="PANTHER" id="PTHR24346:SF74">
    <property type="entry name" value="PROTEIN KINASE DOMAIN-CONTAINING PROTEIN"/>
    <property type="match status" value="1"/>
</dbReference>
<comment type="catalytic activity">
    <reaction evidence="14">
        <text>L-seryl-[protein] + ATP = O-phospho-L-seryl-[protein] + ADP + H(+)</text>
        <dbReference type="Rhea" id="RHEA:17989"/>
        <dbReference type="Rhea" id="RHEA-COMP:9863"/>
        <dbReference type="Rhea" id="RHEA-COMP:11604"/>
        <dbReference type="ChEBI" id="CHEBI:15378"/>
        <dbReference type="ChEBI" id="CHEBI:29999"/>
        <dbReference type="ChEBI" id="CHEBI:30616"/>
        <dbReference type="ChEBI" id="CHEBI:83421"/>
        <dbReference type="ChEBI" id="CHEBI:456216"/>
        <dbReference type="EC" id="2.7.11.1"/>
    </reaction>
</comment>
<dbReference type="GO" id="GO:0005737">
    <property type="term" value="C:cytoplasm"/>
    <property type="evidence" value="ECO:0007669"/>
    <property type="project" value="UniProtKB-SubCell"/>
</dbReference>
<feature type="region of interest" description="Disordered" evidence="16">
    <location>
        <begin position="516"/>
        <end position="540"/>
    </location>
</feature>
<keyword evidence="10 18" id="KW-0418">Kinase</keyword>
<keyword evidence="9 15" id="KW-0547">Nucleotide-binding</keyword>
<dbReference type="GO" id="GO:0000226">
    <property type="term" value="P:microtubule cytoskeleton organization"/>
    <property type="evidence" value="ECO:0007669"/>
    <property type="project" value="TreeGrafter"/>
</dbReference>
<evidence type="ECO:0000256" key="6">
    <source>
        <dbReference type="ARBA" id="ARBA00022553"/>
    </source>
</evidence>
<keyword evidence="7" id="KW-0808">Transferase</keyword>
<keyword evidence="11 15" id="KW-0067">ATP-binding</keyword>
<keyword evidence="6" id="KW-0597">Phosphoprotein</keyword>
<dbReference type="FunFam" id="3.30.200.20:FF:000003">
    <property type="entry name" value="Non-specific serine/threonine protein kinase"/>
    <property type="match status" value="1"/>
</dbReference>
<feature type="non-terminal residue" evidence="18">
    <location>
        <position position="1"/>
    </location>
</feature>
<evidence type="ECO:0000256" key="5">
    <source>
        <dbReference type="ARBA" id="ARBA00022527"/>
    </source>
</evidence>
<accession>T2M5W2</accession>
<comment type="cofactor">
    <cofactor evidence="1">
        <name>Mg(2+)</name>
        <dbReference type="ChEBI" id="CHEBI:18420"/>
    </cofactor>
</comment>
<dbReference type="SMART" id="SM00220">
    <property type="entry name" value="S_TKc"/>
    <property type="match status" value="1"/>
</dbReference>
<dbReference type="Pfam" id="PF23312">
    <property type="entry name" value="UBA_SIK3"/>
    <property type="match status" value="1"/>
</dbReference>
<dbReference type="InterPro" id="IPR008271">
    <property type="entry name" value="Ser/Thr_kinase_AS"/>
</dbReference>
<sequence>IKSGLAQRICFHYLITVLRFSDKIFIFMKYSVGMIIPKYCLLPLHEVSTKKENDIFGLNVEKYYPTMECNRDFKKQPVRIGLYDIEETIGKGNFAVVKLAKHRMTKSRVAIKIIDKSRLDESNLIKIKREVQIMKLLEHPNVLKLYQVMETKNMLYIVTEYATKGEMFAYIDKHGKLQEHEARRLFWQILSAVEYCHKHKIVHRDLKTENLLLDENLNIKIADFGFSNYIEENELLKTWCGSPPYAAPEIFEGKEYDGPAIDIWSLGVVLYVLVCAALPFDGETVHEVRDRVLEGRFRVPYFMSSELEDLIRKILVKNPIHRYSLEQIKAHPWLYEYPEDRPPIYNSYTSYNETFNGELNKHVLDVMMGLGLDIEKTKKSLAVNGYDHLTAIYHLLSERLRPNRTSYPEQNNVTTRYRRASSMADQVIVKNSQGLPLSVTQHVIPAGIKIADKNKAGLQYALNELHIGEVEIPPDIINSSIPGCVKEFSPPPVPHNLLHPRLGHFSSSSTQKNIETVNEEGNDDTETKTENTPLRQRRGRRSAVDAIYHNHRRHTVQNPLVENETLFVPSNHPLLNKEFNDTPPDNGDLSNKLKIKIVEPTVHPEQTYVSMLINPEQTLHLSTVAHKSDLAFNIGRRASDGVNAPFKHLLYKSDNLYLKEYKELQRLQRSFTPEKIHQQSCQFKENTSLVHDWKLSPTSSQNELLMMKLQKMHLANIDNTLETVDSWDAPGPCRRPPTYRKFSSCVLPMPAPIRRRRAPVIDNILNNFDNSTESDIV</sequence>
<keyword evidence="8" id="KW-0479">Metal-binding</keyword>
<evidence type="ECO:0000256" key="12">
    <source>
        <dbReference type="ARBA" id="ARBA00022842"/>
    </source>
</evidence>
<comment type="catalytic activity">
    <reaction evidence="13">
        <text>L-threonyl-[protein] + ATP = O-phospho-L-threonyl-[protein] + ADP + H(+)</text>
        <dbReference type="Rhea" id="RHEA:46608"/>
        <dbReference type="Rhea" id="RHEA-COMP:11060"/>
        <dbReference type="Rhea" id="RHEA-COMP:11605"/>
        <dbReference type="ChEBI" id="CHEBI:15378"/>
        <dbReference type="ChEBI" id="CHEBI:30013"/>
        <dbReference type="ChEBI" id="CHEBI:30616"/>
        <dbReference type="ChEBI" id="CHEBI:61977"/>
        <dbReference type="ChEBI" id="CHEBI:456216"/>
        <dbReference type="EC" id="2.7.11.1"/>
    </reaction>
</comment>
<name>T2M5W2_HYDVU</name>
<dbReference type="PROSITE" id="PS00108">
    <property type="entry name" value="PROTEIN_KINASE_ST"/>
    <property type="match status" value="1"/>
</dbReference>
<keyword evidence="5" id="KW-0723">Serine/threonine-protein kinase</keyword>
<proteinExistence type="evidence at transcript level"/>
<dbReference type="PANTHER" id="PTHR24346">
    <property type="entry name" value="MAP/MICROTUBULE AFFINITY-REGULATING KINASE"/>
    <property type="match status" value="1"/>
</dbReference>
<dbReference type="EC" id="2.7.11.1" evidence="3"/>
<evidence type="ECO:0000256" key="15">
    <source>
        <dbReference type="PROSITE-ProRule" id="PRU10141"/>
    </source>
</evidence>
<dbReference type="GO" id="GO:0050321">
    <property type="term" value="F:tau-protein kinase activity"/>
    <property type="evidence" value="ECO:0007669"/>
    <property type="project" value="TreeGrafter"/>
</dbReference>
<dbReference type="EMBL" id="HAAD01001219">
    <property type="protein sequence ID" value="CDG67451.1"/>
    <property type="molecule type" value="mRNA"/>
</dbReference>
<comment type="subcellular location">
    <subcellularLocation>
        <location evidence="2">Cytoplasm</location>
    </subcellularLocation>
</comment>
<evidence type="ECO:0000256" key="1">
    <source>
        <dbReference type="ARBA" id="ARBA00001946"/>
    </source>
</evidence>
<dbReference type="InterPro" id="IPR057380">
    <property type="entry name" value="UBA_SIK1/2/3"/>
</dbReference>
<protein>
    <recommendedName>
        <fullName evidence="3">non-specific serine/threonine protein kinase</fullName>
        <ecNumber evidence="3">2.7.11.1</ecNumber>
    </recommendedName>
</protein>
<evidence type="ECO:0000256" key="16">
    <source>
        <dbReference type="SAM" id="MobiDB-lite"/>
    </source>
</evidence>
<dbReference type="PROSITE" id="PS50011">
    <property type="entry name" value="PROTEIN_KINASE_DOM"/>
    <property type="match status" value="1"/>
</dbReference>
<evidence type="ECO:0000259" key="17">
    <source>
        <dbReference type="PROSITE" id="PS50011"/>
    </source>
</evidence>
<feature type="binding site" evidence="15">
    <location>
        <position position="112"/>
    </location>
    <ligand>
        <name>ATP</name>
        <dbReference type="ChEBI" id="CHEBI:30616"/>
    </ligand>
</feature>
<dbReference type="GO" id="GO:0046872">
    <property type="term" value="F:metal ion binding"/>
    <property type="evidence" value="ECO:0007669"/>
    <property type="project" value="UniProtKB-KW"/>
</dbReference>
<evidence type="ECO:0000256" key="14">
    <source>
        <dbReference type="ARBA" id="ARBA00048679"/>
    </source>
</evidence>